<protein>
    <submittedName>
        <fullName evidence="2">Uncharacterized protein</fullName>
    </submittedName>
</protein>
<evidence type="ECO:0000256" key="1">
    <source>
        <dbReference type="SAM" id="MobiDB-lite"/>
    </source>
</evidence>
<proteinExistence type="predicted"/>
<dbReference type="Proteomes" id="UP001153269">
    <property type="component" value="Unassembled WGS sequence"/>
</dbReference>
<gene>
    <name evidence="2" type="ORF">PLEPLA_LOCUS15751</name>
</gene>
<dbReference type="AlphaFoldDB" id="A0A9N7UB45"/>
<dbReference type="EMBL" id="CADEAL010001001">
    <property type="protein sequence ID" value="CAB1427806.1"/>
    <property type="molecule type" value="Genomic_DNA"/>
</dbReference>
<name>A0A9N7UB45_PLEPL</name>
<comment type="caution">
    <text evidence="2">The sequence shown here is derived from an EMBL/GenBank/DDBJ whole genome shotgun (WGS) entry which is preliminary data.</text>
</comment>
<sequence>MAALLGASCRGRMLHHGCSPDDFKDLDRPKPGRLQKDVSSSYMIGLDLQEHPPQSSCSVPRAKSWETPPPSSRIASGGRVMFLLSMALVEGLIKALKSVTLYQCRAVLAVRRPDLAVLQIQSGLHWLSLCPRDSRITQNCLWITSILLTEFGGVAKPGQRSRGLTLPVFGPRKTREEGEVSGEYKIRYNPLRWKEME</sequence>
<evidence type="ECO:0000313" key="3">
    <source>
        <dbReference type="Proteomes" id="UP001153269"/>
    </source>
</evidence>
<evidence type="ECO:0000313" key="2">
    <source>
        <dbReference type="EMBL" id="CAB1427806.1"/>
    </source>
</evidence>
<reference evidence="2" key="1">
    <citation type="submission" date="2020-03" db="EMBL/GenBank/DDBJ databases">
        <authorList>
            <person name="Weist P."/>
        </authorList>
    </citation>
    <scope>NUCLEOTIDE SEQUENCE</scope>
</reference>
<organism evidence="2 3">
    <name type="scientific">Pleuronectes platessa</name>
    <name type="common">European plaice</name>
    <dbReference type="NCBI Taxonomy" id="8262"/>
    <lineage>
        <taxon>Eukaryota</taxon>
        <taxon>Metazoa</taxon>
        <taxon>Chordata</taxon>
        <taxon>Craniata</taxon>
        <taxon>Vertebrata</taxon>
        <taxon>Euteleostomi</taxon>
        <taxon>Actinopterygii</taxon>
        <taxon>Neopterygii</taxon>
        <taxon>Teleostei</taxon>
        <taxon>Neoteleostei</taxon>
        <taxon>Acanthomorphata</taxon>
        <taxon>Carangaria</taxon>
        <taxon>Pleuronectiformes</taxon>
        <taxon>Pleuronectoidei</taxon>
        <taxon>Pleuronectidae</taxon>
        <taxon>Pleuronectes</taxon>
    </lineage>
</organism>
<feature type="region of interest" description="Disordered" evidence="1">
    <location>
        <begin position="51"/>
        <end position="71"/>
    </location>
</feature>
<keyword evidence="3" id="KW-1185">Reference proteome</keyword>
<accession>A0A9N7UB45</accession>